<dbReference type="Gene3D" id="2.60.40.2440">
    <property type="entry name" value="Carbohydrate binding type-21 domain"/>
    <property type="match status" value="1"/>
</dbReference>
<protein>
    <recommendedName>
        <fullName evidence="2">CBM21 domain-containing protein</fullName>
    </recommendedName>
</protein>
<dbReference type="PANTHER" id="PTHR12307">
    <property type="entry name" value="PROTEIN PHOSPHATASE 1 REGULATORY SUBUNIT"/>
    <property type="match status" value="1"/>
</dbReference>
<dbReference type="InterPro" id="IPR038175">
    <property type="entry name" value="CBM21_dom_sf"/>
</dbReference>
<keyword evidence="4" id="KW-1185">Reference proteome</keyword>
<dbReference type="InterPro" id="IPR050782">
    <property type="entry name" value="PP1_regulatory_subunit_3"/>
</dbReference>
<dbReference type="GO" id="GO:2001069">
    <property type="term" value="F:glycogen binding"/>
    <property type="evidence" value="ECO:0007669"/>
    <property type="project" value="TreeGrafter"/>
</dbReference>
<evidence type="ECO:0000259" key="2">
    <source>
        <dbReference type="PROSITE" id="PS51159"/>
    </source>
</evidence>
<feature type="compositionally biased region" description="Low complexity" evidence="1">
    <location>
        <begin position="81"/>
        <end position="97"/>
    </location>
</feature>
<dbReference type="PROSITE" id="PS51159">
    <property type="entry name" value="CBM21"/>
    <property type="match status" value="1"/>
</dbReference>
<dbReference type="PANTHER" id="PTHR12307:SF48">
    <property type="entry name" value="PROTEIN PHOSPHATASE 1 REGULATORY SUBUNIT"/>
    <property type="match status" value="1"/>
</dbReference>
<reference evidence="3 4" key="1">
    <citation type="submission" date="2024-05" db="EMBL/GenBank/DDBJ databases">
        <authorList>
            <person name="Wallberg A."/>
        </authorList>
    </citation>
    <scope>NUCLEOTIDE SEQUENCE [LARGE SCALE GENOMIC DNA]</scope>
</reference>
<dbReference type="GO" id="GO:0005979">
    <property type="term" value="P:regulation of glycogen biosynthetic process"/>
    <property type="evidence" value="ECO:0007669"/>
    <property type="project" value="TreeGrafter"/>
</dbReference>
<gene>
    <name evidence="3" type="ORF">MNOR_LOCUS12783</name>
</gene>
<feature type="region of interest" description="Disordered" evidence="1">
    <location>
        <begin position="81"/>
        <end position="109"/>
    </location>
</feature>
<evidence type="ECO:0000313" key="3">
    <source>
        <dbReference type="EMBL" id="CAL4085687.1"/>
    </source>
</evidence>
<evidence type="ECO:0000313" key="4">
    <source>
        <dbReference type="Proteomes" id="UP001497623"/>
    </source>
</evidence>
<dbReference type="Pfam" id="PF03370">
    <property type="entry name" value="CBM_21"/>
    <property type="match status" value="1"/>
</dbReference>
<dbReference type="GO" id="GO:0000164">
    <property type="term" value="C:protein phosphatase type 1 complex"/>
    <property type="evidence" value="ECO:0007669"/>
    <property type="project" value="TreeGrafter"/>
</dbReference>
<dbReference type="InterPro" id="IPR005036">
    <property type="entry name" value="CBM21_dom"/>
</dbReference>
<feature type="domain" description="CBM21" evidence="2">
    <location>
        <begin position="243"/>
        <end position="356"/>
    </location>
</feature>
<dbReference type="Proteomes" id="UP001497623">
    <property type="component" value="Unassembled WGS sequence"/>
</dbReference>
<comment type="caution">
    <text evidence="3">The sequence shown here is derived from an EMBL/GenBank/DDBJ whole genome shotgun (WGS) entry which is preliminary data.</text>
</comment>
<evidence type="ECO:0000256" key="1">
    <source>
        <dbReference type="SAM" id="MobiDB-lite"/>
    </source>
</evidence>
<organism evidence="3 4">
    <name type="scientific">Meganyctiphanes norvegica</name>
    <name type="common">Northern krill</name>
    <name type="synonym">Thysanopoda norvegica</name>
    <dbReference type="NCBI Taxonomy" id="48144"/>
    <lineage>
        <taxon>Eukaryota</taxon>
        <taxon>Metazoa</taxon>
        <taxon>Ecdysozoa</taxon>
        <taxon>Arthropoda</taxon>
        <taxon>Crustacea</taxon>
        <taxon>Multicrustacea</taxon>
        <taxon>Malacostraca</taxon>
        <taxon>Eumalacostraca</taxon>
        <taxon>Eucarida</taxon>
        <taxon>Euphausiacea</taxon>
        <taxon>Euphausiidae</taxon>
        <taxon>Meganyctiphanes</taxon>
    </lineage>
</organism>
<dbReference type="AlphaFoldDB" id="A0AAV2QKH8"/>
<dbReference type="GO" id="GO:0008157">
    <property type="term" value="F:protein phosphatase 1 binding"/>
    <property type="evidence" value="ECO:0007669"/>
    <property type="project" value="TreeGrafter"/>
</dbReference>
<dbReference type="EMBL" id="CAXKWB010007119">
    <property type="protein sequence ID" value="CAL4085687.1"/>
    <property type="molecule type" value="Genomic_DNA"/>
</dbReference>
<sequence length="398" mass="44822">MPDNWSCVMVGHSTTTGLMTTLMMPGDYGMELLLGSSPVLTSGFLGSSPVLTSGFLGSHHTSPFLTDYSRIPSLPNLFGSSTQTVNSNTKNKNNSSSWGFDNGGMPLDPSQEEKNKNYFGNYRDPTIRRSFKTCRASSRISPPKQVRSRRAEPSKSCLVLRTDLYTEEVGAVSPTREKKKLVFADDQGLPLTEVKLITERPDCPPRWSADFLEQVTGGAIAEAMADTWEVTFSQPAADYLGFKAKLERDNVALENAVVKEAENKITGIIKVKNVSFHKVVRVRYTTNDWRTQEEIIAEYVPSRFSTGASYDYHDTFTFDITLPPSHMADKIEFCICYDTEGNQYWDNNNQKNYVIIAFRPKGQQSEPKVTNDAYHMNLDTWSEFASWKHLSLNDTPFW</sequence>
<name>A0AAV2QKH8_MEGNR</name>
<accession>A0AAV2QKH8</accession>
<proteinExistence type="predicted"/>